<proteinExistence type="predicted"/>
<dbReference type="InterPro" id="IPR000358">
    <property type="entry name" value="RNR_small_fam"/>
</dbReference>
<dbReference type="eggNOG" id="ENOG502R501">
    <property type="taxonomic scope" value="Eukaryota"/>
</dbReference>
<evidence type="ECO:0000313" key="2">
    <source>
        <dbReference type="Proteomes" id="UP000000305"/>
    </source>
</evidence>
<organism evidence="1 2">
    <name type="scientific">Daphnia pulex</name>
    <name type="common">Water flea</name>
    <dbReference type="NCBI Taxonomy" id="6669"/>
    <lineage>
        <taxon>Eukaryota</taxon>
        <taxon>Metazoa</taxon>
        <taxon>Ecdysozoa</taxon>
        <taxon>Arthropoda</taxon>
        <taxon>Crustacea</taxon>
        <taxon>Branchiopoda</taxon>
        <taxon>Diplostraca</taxon>
        <taxon>Cladocera</taxon>
        <taxon>Anomopoda</taxon>
        <taxon>Daphniidae</taxon>
        <taxon>Daphnia</taxon>
    </lineage>
</organism>
<dbReference type="GO" id="GO:0009263">
    <property type="term" value="P:deoxyribonucleotide biosynthetic process"/>
    <property type="evidence" value="ECO:0000318"/>
    <property type="project" value="GO_Central"/>
</dbReference>
<dbReference type="PANTHER" id="PTHR23409:SF21">
    <property type="entry name" value="CAPSID PROTEIN"/>
    <property type="match status" value="1"/>
</dbReference>
<dbReference type="PhylomeDB" id="E9I280"/>
<evidence type="ECO:0000313" key="1">
    <source>
        <dbReference type="EMBL" id="EFX61900.1"/>
    </source>
</evidence>
<dbReference type="EMBL" id="GL734004">
    <property type="protein sequence ID" value="EFX61900.1"/>
    <property type="molecule type" value="Genomic_DNA"/>
</dbReference>
<dbReference type="KEGG" id="dpx:DAPPUDRAFT_68512"/>
<keyword evidence="2" id="KW-1185">Reference proteome</keyword>
<dbReference type="GO" id="GO:0004748">
    <property type="term" value="F:ribonucleoside-diphosphate reductase activity, thioredoxin disulfide as acceptor"/>
    <property type="evidence" value="ECO:0000318"/>
    <property type="project" value="GO_Central"/>
</dbReference>
<reference evidence="1 2" key="1">
    <citation type="journal article" date="2011" name="Science">
        <title>The ecoresponsive genome of Daphnia pulex.</title>
        <authorList>
            <person name="Colbourne J.K."/>
            <person name="Pfrender M.E."/>
            <person name="Gilbert D."/>
            <person name="Thomas W.K."/>
            <person name="Tucker A."/>
            <person name="Oakley T.H."/>
            <person name="Tokishita S."/>
            <person name="Aerts A."/>
            <person name="Arnold G.J."/>
            <person name="Basu M.K."/>
            <person name="Bauer D.J."/>
            <person name="Caceres C.E."/>
            <person name="Carmel L."/>
            <person name="Casola C."/>
            <person name="Choi J.H."/>
            <person name="Detter J.C."/>
            <person name="Dong Q."/>
            <person name="Dusheyko S."/>
            <person name="Eads B.D."/>
            <person name="Frohlich T."/>
            <person name="Geiler-Samerotte K.A."/>
            <person name="Gerlach D."/>
            <person name="Hatcher P."/>
            <person name="Jogdeo S."/>
            <person name="Krijgsveld J."/>
            <person name="Kriventseva E.V."/>
            <person name="Kultz D."/>
            <person name="Laforsch C."/>
            <person name="Lindquist E."/>
            <person name="Lopez J."/>
            <person name="Manak J.R."/>
            <person name="Muller J."/>
            <person name="Pangilinan J."/>
            <person name="Patwardhan R.P."/>
            <person name="Pitluck S."/>
            <person name="Pritham E.J."/>
            <person name="Rechtsteiner A."/>
            <person name="Rho M."/>
            <person name="Rogozin I.B."/>
            <person name="Sakarya O."/>
            <person name="Salamov A."/>
            <person name="Schaack S."/>
            <person name="Shapiro H."/>
            <person name="Shiga Y."/>
            <person name="Skalitzky C."/>
            <person name="Smith Z."/>
            <person name="Souvorov A."/>
            <person name="Sung W."/>
            <person name="Tang Z."/>
            <person name="Tsuchiya D."/>
            <person name="Tu H."/>
            <person name="Vos H."/>
            <person name="Wang M."/>
            <person name="Wolf Y.I."/>
            <person name="Yamagata H."/>
            <person name="Yamada T."/>
            <person name="Ye Y."/>
            <person name="Shaw J.R."/>
            <person name="Andrews J."/>
            <person name="Crease T.J."/>
            <person name="Tang H."/>
            <person name="Lucas S.M."/>
            <person name="Robertson H.M."/>
            <person name="Bork P."/>
            <person name="Koonin E.V."/>
            <person name="Zdobnov E.M."/>
            <person name="Grigoriev I.V."/>
            <person name="Lynch M."/>
            <person name="Boore J.L."/>
        </authorList>
    </citation>
    <scope>NUCLEOTIDE SEQUENCE [LARGE SCALE GENOMIC DNA]</scope>
</reference>
<name>E9I280_DAPPU</name>
<dbReference type="AlphaFoldDB" id="E9I280"/>
<dbReference type="GO" id="GO:0005829">
    <property type="term" value="C:cytosol"/>
    <property type="evidence" value="ECO:0000318"/>
    <property type="project" value="GO_Central"/>
</dbReference>
<dbReference type="HOGENOM" id="CLU_021119_2_1_1"/>
<accession>E9I280</accession>
<dbReference type="InParanoid" id="E9I280"/>
<dbReference type="Proteomes" id="UP000000305">
    <property type="component" value="Unassembled WGS sequence"/>
</dbReference>
<protein>
    <submittedName>
        <fullName evidence="1">Uncharacterized protein</fullName>
    </submittedName>
</protein>
<dbReference type="STRING" id="6669.E9I280"/>
<feature type="non-terminal residue" evidence="1">
    <location>
        <position position="1"/>
    </location>
</feature>
<dbReference type="OMA" id="NENIAFN"/>
<sequence length="413" mass="46983">VVTELIHGKTTTYYPFGPITDTGPYDFIIHGDSDFIDMPFTRLNGELQITKLDGSTVTDTELNAFVNLLPQSLFRQVECKVGDHLVSDLSTPTYAYKAFIETHLGFTEEQKKIMFEALEYYCKDSIDCEEIYVLNNEQAKSFKKKHEQLKANNGKLPFSMILHVDFLNCHKPLIPHVDLKLKFIRNEDSFSLLGSTKSVKIKINDLSLDVRKITFDPQLADAIESKLSSTPAVYPITSGKIKSHIITTGRQTERVSQIFRGKLPRQIIIGFVDSGGYDGNVSKNPFKFGNFGINSFQGYLNGEPITPLPFKPKFSTNSYTREYRWFLDNLGCYESKNPLDVTYEEFKANSCFFVYDMSPELCNLYHQHGNQNGIFDFDVGFETALTKNITAIIYGSFHEVVMIDKSRNVTIVE</sequence>
<gene>
    <name evidence="1" type="ORF">DAPPUDRAFT_68512</name>
</gene>
<dbReference type="OrthoDB" id="5979489at2759"/>
<dbReference type="PANTHER" id="PTHR23409">
    <property type="entry name" value="RIBONUCLEOSIDE-DIPHOSPHATE REDUCTASE SMALL CHAIN"/>
    <property type="match status" value="1"/>
</dbReference>